<dbReference type="KEGG" id="dhe:111601385"/>
<feature type="domain" description="RRM" evidence="4">
    <location>
        <begin position="322"/>
        <end position="397"/>
    </location>
</feature>
<dbReference type="GeneID" id="111601385"/>
<dbReference type="PANTHER" id="PTHR15481:SF0">
    <property type="entry name" value="LD23870P-RELATED"/>
    <property type="match status" value="1"/>
</dbReference>
<feature type="compositionally biased region" description="Basic and acidic residues" evidence="3">
    <location>
        <begin position="22"/>
        <end position="35"/>
    </location>
</feature>
<feature type="compositionally biased region" description="Acidic residues" evidence="3">
    <location>
        <begin position="105"/>
        <end position="122"/>
    </location>
</feature>
<dbReference type="PROSITE" id="PS50102">
    <property type="entry name" value="RRM"/>
    <property type="match status" value="4"/>
</dbReference>
<gene>
    <name evidence="6" type="primary">LOC111601385</name>
</gene>
<proteinExistence type="predicted"/>
<dbReference type="AlphaFoldDB" id="A0A6J1M5U9"/>
<dbReference type="Gene3D" id="3.30.70.330">
    <property type="match status" value="4"/>
</dbReference>
<feature type="compositionally biased region" description="Acidic residues" evidence="3">
    <location>
        <begin position="36"/>
        <end position="46"/>
    </location>
</feature>
<feature type="region of interest" description="Disordered" evidence="3">
    <location>
        <begin position="483"/>
        <end position="536"/>
    </location>
</feature>
<evidence type="ECO:0000256" key="1">
    <source>
        <dbReference type="ARBA" id="ARBA00022884"/>
    </source>
</evidence>
<evidence type="ECO:0000313" key="5">
    <source>
        <dbReference type="Proteomes" id="UP000504633"/>
    </source>
</evidence>
<sequence length="536" mass="58807">MAQKKLGTKKPAGNNKRGPKAKQVEEEKPEMKVDANEDDSDADEEQNGVNFDDGSDSEAADAGDLIDNEAEEAEDDEEDDEDDDDDDENEVEPGEISKASKSANESDDDEDQEADSDEEPTEEAIVKKKEQADASKKAGIPKVIVGRIPHETPKDQIIFVSGLPNEYKHMELVGLFTKFGPIAIVNRIKTKAGGNNVIIAFESPEAVDAALAAKPKALTLSGQVVTVSRPHNKSELNERTVVVGLIGSNATKDKISEHFKSCGAIESVNFSNNRALPTAYVRFISVSSVPKALKLHGSEFQSRFITVREEAYKNKQLKSPSCTLTILNTGNHESFKPDTIEKIFKKYGEIVDIDTVCTRSVLAFVTYKTAEQAEKATKQLNGKTVSDLEIKLEPYHYSSSARTIIVLNLAPSVEEQELNEVFSEAGEIESIKMLPNKAIIKFTNDDGFCKSFLFNERLVQGQPIFLEPNSLLKLKIINKKTGIKPQGRSAGGPPAGGPAKFNKFGNNQKQKNKPFNKRPAQDNGSAPKHFKKAKKI</sequence>
<keyword evidence="5" id="KW-1185">Reference proteome</keyword>
<evidence type="ECO:0000256" key="3">
    <source>
        <dbReference type="SAM" id="MobiDB-lite"/>
    </source>
</evidence>
<evidence type="ECO:0000259" key="4">
    <source>
        <dbReference type="PROSITE" id="PS50102"/>
    </source>
</evidence>
<feature type="compositionally biased region" description="Low complexity" evidence="3">
    <location>
        <begin position="497"/>
        <end position="509"/>
    </location>
</feature>
<keyword evidence="1 2" id="KW-0694">RNA-binding</keyword>
<dbReference type="SUPFAM" id="SSF54928">
    <property type="entry name" value="RNA-binding domain, RBD"/>
    <property type="match status" value="3"/>
</dbReference>
<keyword evidence="6" id="KW-0238">DNA-binding</keyword>
<feature type="domain" description="RRM" evidence="4">
    <location>
        <begin position="156"/>
        <end position="232"/>
    </location>
</feature>
<protein>
    <submittedName>
        <fullName evidence="6">DNA-binding protein modulo</fullName>
    </submittedName>
</protein>
<feature type="region of interest" description="Disordered" evidence="3">
    <location>
        <begin position="1"/>
        <end position="133"/>
    </location>
</feature>
<dbReference type="CDD" id="cd00590">
    <property type="entry name" value="RRM_SF"/>
    <property type="match status" value="2"/>
</dbReference>
<accession>A0A6J1M5U9</accession>
<dbReference type="Proteomes" id="UP000504633">
    <property type="component" value="Unplaced"/>
</dbReference>
<name>A0A6J1M5U9_DROHY</name>
<dbReference type="Pfam" id="PF00076">
    <property type="entry name" value="RRM_1"/>
    <property type="match status" value="4"/>
</dbReference>
<dbReference type="GO" id="GO:0003677">
    <property type="term" value="F:DNA binding"/>
    <property type="evidence" value="ECO:0007669"/>
    <property type="project" value="UniProtKB-KW"/>
</dbReference>
<dbReference type="SMART" id="SM00360">
    <property type="entry name" value="RRM"/>
    <property type="match status" value="4"/>
</dbReference>
<dbReference type="GO" id="GO:0000398">
    <property type="term" value="P:mRNA splicing, via spliceosome"/>
    <property type="evidence" value="ECO:0007669"/>
    <property type="project" value="TreeGrafter"/>
</dbReference>
<dbReference type="RefSeq" id="XP_023173693.2">
    <property type="nucleotide sequence ID" value="XM_023317925.2"/>
</dbReference>
<dbReference type="InterPro" id="IPR012677">
    <property type="entry name" value="Nucleotide-bd_a/b_plait_sf"/>
</dbReference>
<dbReference type="GO" id="GO:0061574">
    <property type="term" value="C:ASAP complex"/>
    <property type="evidence" value="ECO:0007669"/>
    <property type="project" value="TreeGrafter"/>
</dbReference>
<dbReference type="GO" id="GO:0003723">
    <property type="term" value="F:RNA binding"/>
    <property type="evidence" value="ECO:0007669"/>
    <property type="project" value="UniProtKB-UniRule"/>
</dbReference>
<feature type="compositionally biased region" description="Basic and acidic residues" evidence="3">
    <location>
        <begin position="124"/>
        <end position="133"/>
    </location>
</feature>
<dbReference type="OrthoDB" id="442677at2759"/>
<feature type="domain" description="RRM" evidence="4">
    <location>
        <begin position="239"/>
        <end position="312"/>
    </location>
</feature>
<dbReference type="GO" id="GO:0005737">
    <property type="term" value="C:cytoplasm"/>
    <property type="evidence" value="ECO:0007669"/>
    <property type="project" value="TreeGrafter"/>
</dbReference>
<organism evidence="5 6">
    <name type="scientific">Drosophila hydei</name>
    <name type="common">Fruit fly</name>
    <dbReference type="NCBI Taxonomy" id="7224"/>
    <lineage>
        <taxon>Eukaryota</taxon>
        <taxon>Metazoa</taxon>
        <taxon>Ecdysozoa</taxon>
        <taxon>Arthropoda</taxon>
        <taxon>Hexapoda</taxon>
        <taxon>Insecta</taxon>
        <taxon>Pterygota</taxon>
        <taxon>Neoptera</taxon>
        <taxon>Endopterygota</taxon>
        <taxon>Diptera</taxon>
        <taxon>Brachycera</taxon>
        <taxon>Muscomorpha</taxon>
        <taxon>Ephydroidea</taxon>
        <taxon>Drosophilidae</taxon>
        <taxon>Drosophila</taxon>
    </lineage>
</organism>
<dbReference type="OMA" id="DDGFCKS"/>
<feature type="domain" description="RRM" evidence="4">
    <location>
        <begin position="402"/>
        <end position="471"/>
    </location>
</feature>
<dbReference type="InterPro" id="IPR000504">
    <property type="entry name" value="RRM_dom"/>
</dbReference>
<evidence type="ECO:0000313" key="6">
    <source>
        <dbReference type="RefSeq" id="XP_023173693.2"/>
    </source>
</evidence>
<dbReference type="GO" id="GO:0005654">
    <property type="term" value="C:nucleoplasm"/>
    <property type="evidence" value="ECO:0007669"/>
    <property type="project" value="TreeGrafter"/>
</dbReference>
<evidence type="ECO:0000256" key="2">
    <source>
        <dbReference type="PROSITE-ProRule" id="PRU00176"/>
    </source>
</evidence>
<dbReference type="InterPro" id="IPR035979">
    <property type="entry name" value="RBD_domain_sf"/>
</dbReference>
<feature type="compositionally biased region" description="Acidic residues" evidence="3">
    <location>
        <begin position="53"/>
        <end position="93"/>
    </location>
</feature>
<dbReference type="PANTHER" id="PTHR15481">
    <property type="entry name" value="RIBONUCLEIC ACID BINDING PROTEIN S1"/>
    <property type="match status" value="1"/>
</dbReference>
<reference evidence="6" key="1">
    <citation type="submission" date="2025-08" db="UniProtKB">
        <authorList>
            <consortium name="RefSeq"/>
        </authorList>
    </citation>
    <scope>IDENTIFICATION</scope>
    <source>
        <strain evidence="6">15085-1641.00</strain>
        <tissue evidence="6">Whole body</tissue>
    </source>
</reference>